<dbReference type="RefSeq" id="WP_279527672.1">
    <property type="nucleotide sequence ID" value="NZ_CP122312.1"/>
</dbReference>
<feature type="region of interest" description="Disordered" evidence="1">
    <location>
        <begin position="1"/>
        <end position="29"/>
    </location>
</feature>
<evidence type="ECO:0000256" key="1">
    <source>
        <dbReference type="SAM" id="MobiDB-lite"/>
    </source>
</evidence>
<comment type="caution">
    <text evidence="2">The sequence shown here is derived from an EMBL/GenBank/DDBJ whole genome shotgun (WGS) entry which is preliminary data.</text>
</comment>
<feature type="compositionally biased region" description="Acidic residues" evidence="1">
    <location>
        <begin position="7"/>
        <end position="24"/>
    </location>
</feature>
<accession>A0ABD5Z706</accession>
<protein>
    <recommendedName>
        <fullName evidence="4">Transcriptional regulator</fullName>
    </recommendedName>
</protein>
<gene>
    <name evidence="2" type="ORF">ACFQJ9_16095</name>
</gene>
<evidence type="ECO:0008006" key="4">
    <source>
        <dbReference type="Google" id="ProtNLM"/>
    </source>
</evidence>
<organism evidence="2 3">
    <name type="scientific">Halospeciosus flavus</name>
    <dbReference type="NCBI Taxonomy" id="3032283"/>
    <lineage>
        <taxon>Archaea</taxon>
        <taxon>Methanobacteriati</taxon>
        <taxon>Methanobacteriota</taxon>
        <taxon>Stenosarchaea group</taxon>
        <taxon>Halobacteria</taxon>
        <taxon>Halobacteriales</taxon>
        <taxon>Halobacteriaceae</taxon>
        <taxon>Halospeciosus</taxon>
    </lineage>
</organism>
<evidence type="ECO:0000313" key="3">
    <source>
        <dbReference type="Proteomes" id="UP001596447"/>
    </source>
</evidence>
<keyword evidence="3" id="KW-1185">Reference proteome</keyword>
<evidence type="ECO:0000313" key="2">
    <source>
        <dbReference type="EMBL" id="MFC7200909.1"/>
    </source>
</evidence>
<proteinExistence type="predicted"/>
<sequence length="121" mass="13595">MTRDGADETDETNETGETDGDGEPDPTVALEAMDPLEPYTTTEVASLLDVPRRLARRLLDALYVEDEVEKKTPGGEEKPIVWIKPAPRYTCPHCGHEFAVRFVHPVLSRAHYCPRCGKRME</sequence>
<dbReference type="EMBL" id="JBHTAR010000011">
    <property type="protein sequence ID" value="MFC7200909.1"/>
    <property type="molecule type" value="Genomic_DNA"/>
</dbReference>
<dbReference type="AlphaFoldDB" id="A0ABD5Z706"/>
<dbReference type="Proteomes" id="UP001596447">
    <property type="component" value="Unassembled WGS sequence"/>
</dbReference>
<name>A0ABD5Z706_9EURY</name>
<reference evidence="2 3" key="1">
    <citation type="journal article" date="2019" name="Int. J. Syst. Evol. Microbiol.">
        <title>The Global Catalogue of Microorganisms (GCM) 10K type strain sequencing project: providing services to taxonomists for standard genome sequencing and annotation.</title>
        <authorList>
            <consortium name="The Broad Institute Genomics Platform"/>
            <consortium name="The Broad Institute Genome Sequencing Center for Infectious Disease"/>
            <person name="Wu L."/>
            <person name="Ma J."/>
        </authorList>
    </citation>
    <scope>NUCLEOTIDE SEQUENCE [LARGE SCALE GENOMIC DNA]</scope>
    <source>
        <strain evidence="2 3">XZGYJ-43</strain>
    </source>
</reference>